<evidence type="ECO:0000256" key="3">
    <source>
        <dbReference type="ARBA" id="ARBA00022676"/>
    </source>
</evidence>
<dbReference type="CDD" id="cd00761">
    <property type="entry name" value="Glyco_tranf_GTA_type"/>
    <property type="match status" value="1"/>
</dbReference>
<dbReference type="InterPro" id="IPR029044">
    <property type="entry name" value="Nucleotide-diphossugar_trans"/>
</dbReference>
<evidence type="ECO:0000313" key="9">
    <source>
        <dbReference type="Proteomes" id="UP000008466"/>
    </source>
</evidence>
<dbReference type="RefSeq" id="WP_013607335.1">
    <property type="nucleotide sequence ID" value="NC_015152.1"/>
</dbReference>
<dbReference type="STRING" id="158189.SpiBuddy_1660"/>
<name>F0RZD3_SPHGB</name>
<dbReference type="InterPro" id="IPR001173">
    <property type="entry name" value="Glyco_trans_2-like"/>
</dbReference>
<keyword evidence="9" id="KW-1185">Reference proteome</keyword>
<dbReference type="GO" id="GO:0016757">
    <property type="term" value="F:glycosyltransferase activity"/>
    <property type="evidence" value="ECO:0007669"/>
    <property type="project" value="UniProtKB-KW"/>
</dbReference>
<dbReference type="PANTHER" id="PTHR43646">
    <property type="entry name" value="GLYCOSYLTRANSFERASE"/>
    <property type="match status" value="1"/>
</dbReference>
<accession>F0RZD3</accession>
<keyword evidence="3" id="KW-0328">Glycosyltransferase</keyword>
<dbReference type="EMBL" id="CP002541">
    <property type="protein sequence ID" value="ADY13485.1"/>
    <property type="molecule type" value="Genomic_DNA"/>
</dbReference>
<gene>
    <name evidence="8" type="ordered locus">SpiBuddy_1660</name>
</gene>
<dbReference type="Pfam" id="PF00535">
    <property type="entry name" value="Glycos_transf_2"/>
    <property type="match status" value="1"/>
</dbReference>
<dbReference type="OrthoDB" id="9806525at2"/>
<dbReference type="KEGG" id="sbu:SpiBuddy_1660"/>
<evidence type="ECO:0000256" key="5">
    <source>
        <dbReference type="ARBA" id="ARBA00023136"/>
    </source>
</evidence>
<sequence length="383" mass="43102">MIVLLSSIILFVGLWSAFLYTSNRRYFDRITKNWQDPESQELVTIAIPARNEEHHIEACVRSLLKQTHVNLEILVLDDNSTDATASKVLALQAQDCRVRLIQGRVLEKRWRGKLFAMQQLYEAAKGKYILFSDADTQHTVDSVAYGLALLEKQGGSMISGYPKQIAKSLGIEVLVSVMLFNPALFVPFRYQASLQWPLFSMAIGQYLLIKRDVLDALGGFVPIKSQICDDVALARLCAKRGYKQLFAPMQTALQCEMFTSFNQGWKSLERSINGVVKQGILGFLLILVIVLVLLLLSFSPLLGLWFGVLAVSNQLFFLPFLFTLLGSFLLFATWKRCAMYFGFSKKAGLFGPVTILLVVLMYLNGMLLRLSGKGFEWKGRVIS</sequence>
<reference evidence="9" key="1">
    <citation type="submission" date="2011-02" db="EMBL/GenBank/DDBJ databases">
        <title>Complete sequence of Spirochaeta sp. Buddy.</title>
        <authorList>
            <person name="Lucas S."/>
            <person name="Copeland A."/>
            <person name="Lapidus A."/>
            <person name="Cheng J.-F."/>
            <person name="Goodwin L."/>
            <person name="Pitluck S."/>
            <person name="Zeytun A."/>
            <person name="Detter J.C."/>
            <person name="Han C."/>
            <person name="Tapia R."/>
            <person name="Land M."/>
            <person name="Hauser L."/>
            <person name="Kyrpides N."/>
            <person name="Ivanova N."/>
            <person name="Mikhailova N."/>
            <person name="Pagani I."/>
            <person name="Ritalahti K.M."/>
            <person name="Loeffler F.E."/>
            <person name="Woyke T."/>
        </authorList>
    </citation>
    <scope>NUCLEOTIDE SEQUENCE [LARGE SCALE GENOMIC DNA]</scope>
    <source>
        <strain evidence="9">ATCC BAA-1886 / DSM 22777 / Buddy</strain>
    </source>
</reference>
<dbReference type="HOGENOM" id="CLU_038143_0_0_12"/>
<organism evidence="8 9">
    <name type="scientific">Sphaerochaeta globosa (strain ATCC BAA-1886 / DSM 22777 / Buddy)</name>
    <name type="common">Spirochaeta sp. (strain Buddy)</name>
    <dbReference type="NCBI Taxonomy" id="158189"/>
    <lineage>
        <taxon>Bacteria</taxon>
        <taxon>Pseudomonadati</taxon>
        <taxon>Spirochaetota</taxon>
        <taxon>Spirochaetia</taxon>
        <taxon>Spirochaetales</taxon>
        <taxon>Sphaerochaetaceae</taxon>
        <taxon>Sphaerochaeta</taxon>
    </lineage>
</organism>
<feature type="domain" description="Glycosyltransferase 2-like" evidence="7">
    <location>
        <begin position="44"/>
        <end position="217"/>
    </location>
</feature>
<feature type="transmembrane region" description="Helical" evidence="6">
    <location>
        <begin position="315"/>
        <end position="334"/>
    </location>
</feature>
<feature type="transmembrane region" description="Helical" evidence="6">
    <location>
        <begin position="280"/>
        <end position="308"/>
    </location>
</feature>
<evidence type="ECO:0000313" key="8">
    <source>
        <dbReference type="EMBL" id="ADY13485.1"/>
    </source>
</evidence>
<dbReference type="eggNOG" id="COG1215">
    <property type="taxonomic scope" value="Bacteria"/>
</dbReference>
<feature type="transmembrane region" description="Helical" evidence="6">
    <location>
        <begin position="349"/>
        <end position="370"/>
    </location>
</feature>
<evidence type="ECO:0000256" key="6">
    <source>
        <dbReference type="SAM" id="Phobius"/>
    </source>
</evidence>
<evidence type="ECO:0000256" key="1">
    <source>
        <dbReference type="ARBA" id="ARBA00004236"/>
    </source>
</evidence>
<evidence type="ECO:0000259" key="7">
    <source>
        <dbReference type="Pfam" id="PF00535"/>
    </source>
</evidence>
<keyword evidence="6" id="KW-1133">Transmembrane helix</keyword>
<evidence type="ECO:0000256" key="2">
    <source>
        <dbReference type="ARBA" id="ARBA00022475"/>
    </source>
</evidence>
<proteinExistence type="predicted"/>
<keyword evidence="4 8" id="KW-0808">Transferase</keyword>
<keyword evidence="5 6" id="KW-0472">Membrane</keyword>
<dbReference type="SUPFAM" id="SSF53448">
    <property type="entry name" value="Nucleotide-diphospho-sugar transferases"/>
    <property type="match status" value="1"/>
</dbReference>
<keyword evidence="2" id="KW-1003">Cell membrane</keyword>
<dbReference type="Gene3D" id="3.90.550.10">
    <property type="entry name" value="Spore Coat Polysaccharide Biosynthesis Protein SpsA, Chain A"/>
    <property type="match status" value="1"/>
</dbReference>
<dbReference type="GO" id="GO:0005886">
    <property type="term" value="C:plasma membrane"/>
    <property type="evidence" value="ECO:0007669"/>
    <property type="project" value="UniProtKB-SubCell"/>
</dbReference>
<evidence type="ECO:0000256" key="4">
    <source>
        <dbReference type="ARBA" id="ARBA00022679"/>
    </source>
</evidence>
<dbReference type="AlphaFoldDB" id="F0RZD3"/>
<keyword evidence="6" id="KW-0812">Transmembrane</keyword>
<dbReference type="Proteomes" id="UP000008466">
    <property type="component" value="Chromosome"/>
</dbReference>
<dbReference type="PANTHER" id="PTHR43646:SF2">
    <property type="entry name" value="GLYCOSYLTRANSFERASE 2-LIKE DOMAIN-CONTAINING PROTEIN"/>
    <property type="match status" value="1"/>
</dbReference>
<comment type="subcellular location">
    <subcellularLocation>
        <location evidence="1">Cell membrane</location>
    </subcellularLocation>
</comment>
<protein>
    <submittedName>
        <fullName evidence="8">Glycosyl transferase family 2</fullName>
    </submittedName>
</protein>